<feature type="transmembrane region" description="Helical" evidence="8">
    <location>
        <begin position="310"/>
        <end position="329"/>
    </location>
</feature>
<dbReference type="InterPro" id="IPR038731">
    <property type="entry name" value="RgtA/B/C-like"/>
</dbReference>
<feature type="transmembrane region" description="Helical" evidence="8">
    <location>
        <begin position="79"/>
        <end position="98"/>
    </location>
</feature>
<dbReference type="GO" id="GO:0005886">
    <property type="term" value="C:plasma membrane"/>
    <property type="evidence" value="ECO:0007669"/>
    <property type="project" value="UniProtKB-SubCell"/>
</dbReference>
<organism evidence="10 11">
    <name type="scientific">Mangrovibacterium diazotrophicum</name>
    <dbReference type="NCBI Taxonomy" id="1261403"/>
    <lineage>
        <taxon>Bacteria</taxon>
        <taxon>Pseudomonadati</taxon>
        <taxon>Bacteroidota</taxon>
        <taxon>Bacteroidia</taxon>
        <taxon>Marinilabiliales</taxon>
        <taxon>Prolixibacteraceae</taxon>
        <taxon>Mangrovibacterium</taxon>
    </lineage>
</organism>
<comment type="subcellular location">
    <subcellularLocation>
        <location evidence="1">Cell membrane</location>
        <topology evidence="1">Multi-pass membrane protein</topology>
    </subcellularLocation>
</comment>
<name>A0A419W7Y2_9BACT</name>
<keyword evidence="2" id="KW-1003">Cell membrane</keyword>
<feature type="transmembrane region" description="Helical" evidence="8">
    <location>
        <begin position="154"/>
        <end position="170"/>
    </location>
</feature>
<dbReference type="EMBL" id="RAPN01000001">
    <property type="protein sequence ID" value="RKD91591.1"/>
    <property type="molecule type" value="Genomic_DNA"/>
</dbReference>
<evidence type="ECO:0000313" key="10">
    <source>
        <dbReference type="EMBL" id="RKD91591.1"/>
    </source>
</evidence>
<evidence type="ECO:0000256" key="6">
    <source>
        <dbReference type="ARBA" id="ARBA00022989"/>
    </source>
</evidence>
<evidence type="ECO:0000256" key="3">
    <source>
        <dbReference type="ARBA" id="ARBA00022676"/>
    </source>
</evidence>
<protein>
    <submittedName>
        <fullName evidence="10">4-amino-4-deoxy-L-arabinose transferase-like glycosyltransferase</fullName>
    </submittedName>
</protein>
<evidence type="ECO:0000256" key="8">
    <source>
        <dbReference type="SAM" id="Phobius"/>
    </source>
</evidence>
<keyword evidence="5 8" id="KW-0812">Transmembrane</keyword>
<dbReference type="AlphaFoldDB" id="A0A419W7Y2"/>
<dbReference type="GO" id="GO:0006493">
    <property type="term" value="P:protein O-linked glycosylation"/>
    <property type="evidence" value="ECO:0007669"/>
    <property type="project" value="InterPro"/>
</dbReference>
<feature type="domain" description="Glycosyltransferase RgtA/B/C/D-like" evidence="9">
    <location>
        <begin position="58"/>
        <end position="219"/>
    </location>
</feature>
<feature type="transmembrane region" description="Helical" evidence="8">
    <location>
        <begin position="253"/>
        <end position="275"/>
    </location>
</feature>
<evidence type="ECO:0000313" key="11">
    <source>
        <dbReference type="Proteomes" id="UP000283387"/>
    </source>
</evidence>
<dbReference type="GO" id="GO:0016763">
    <property type="term" value="F:pentosyltransferase activity"/>
    <property type="evidence" value="ECO:0007669"/>
    <property type="project" value="TreeGrafter"/>
</dbReference>
<dbReference type="GO" id="GO:0010041">
    <property type="term" value="P:response to iron(III) ion"/>
    <property type="evidence" value="ECO:0007669"/>
    <property type="project" value="TreeGrafter"/>
</dbReference>
<evidence type="ECO:0000256" key="1">
    <source>
        <dbReference type="ARBA" id="ARBA00004651"/>
    </source>
</evidence>
<dbReference type="Proteomes" id="UP000283387">
    <property type="component" value="Unassembled WGS sequence"/>
</dbReference>
<evidence type="ECO:0000256" key="2">
    <source>
        <dbReference type="ARBA" id="ARBA00022475"/>
    </source>
</evidence>
<feature type="transmembrane region" description="Helical" evidence="8">
    <location>
        <begin position="400"/>
        <end position="422"/>
    </location>
</feature>
<dbReference type="OrthoDB" id="8353433at2"/>
<feature type="transmembrane region" description="Helical" evidence="8">
    <location>
        <begin position="287"/>
        <end position="304"/>
    </location>
</feature>
<keyword evidence="6 8" id="KW-1133">Transmembrane helix</keyword>
<reference evidence="10 11" key="1">
    <citation type="submission" date="2018-09" db="EMBL/GenBank/DDBJ databases">
        <title>Genomic Encyclopedia of Archaeal and Bacterial Type Strains, Phase II (KMG-II): from individual species to whole genera.</title>
        <authorList>
            <person name="Goeker M."/>
        </authorList>
    </citation>
    <scope>NUCLEOTIDE SEQUENCE [LARGE SCALE GENOMIC DNA]</scope>
    <source>
        <strain evidence="10 11">DSM 27148</strain>
    </source>
</reference>
<keyword evidence="4 10" id="KW-0808">Transferase</keyword>
<proteinExistence type="predicted"/>
<evidence type="ECO:0000256" key="5">
    <source>
        <dbReference type="ARBA" id="ARBA00022692"/>
    </source>
</evidence>
<feature type="transmembrane region" description="Helical" evidence="8">
    <location>
        <begin position="107"/>
        <end position="127"/>
    </location>
</feature>
<gene>
    <name evidence="10" type="ORF">BC643_1947</name>
</gene>
<evidence type="ECO:0000256" key="4">
    <source>
        <dbReference type="ARBA" id="ARBA00022679"/>
    </source>
</evidence>
<keyword evidence="11" id="KW-1185">Reference proteome</keyword>
<accession>A0A419W7Y2</accession>
<dbReference type="GO" id="GO:0009103">
    <property type="term" value="P:lipopolysaccharide biosynthetic process"/>
    <property type="evidence" value="ECO:0007669"/>
    <property type="project" value="UniProtKB-ARBA"/>
</dbReference>
<comment type="caution">
    <text evidence="10">The sequence shown here is derived from an EMBL/GenBank/DDBJ whole genome shotgun (WGS) entry which is preliminary data.</text>
</comment>
<evidence type="ECO:0000256" key="7">
    <source>
        <dbReference type="ARBA" id="ARBA00023136"/>
    </source>
</evidence>
<sequence length="519" mass="59128">MKKFVLVLLLSVVLFFTFLGQTTVFQVAEARNAECAKEMLENDNWVVPTFNGELRTDKPALEYFGMILAYLMFGVNETAARFFSALCGVLVVLATFWFTRRHWGEKAALWASLVLLSSLHVILQFRLATPDPYLILCHTLSLYLFYEGWVSRKWKWFAGMYVFLGLGILAKGPVGLLLPSLTVGIFLLVTKAFNWKNIVLLKPWWGTFIVLFFSLPWYWAVDVQTGGQWTRGFFLEHNLDRFNNGLQGHGGPFILTVAFILAGMLPFSVFAVRALRAVWKNRKEDRLLVFALVAVGVVAVFYAFSHTKLINYTSPAYPFFAILLGYFISNLIEGRFSNRKLLIEFSIIAVLALGIPVGVYFIAENTPPLETVRWIAWCLVPFPVGAVFAVFYMRQSVQKGLLAVAGTFMVSTLIFFGGPFHIINHQSPIEKYHELVSAHPNVVAYKDFDNAFAFYAQRPIPVFQTEKELEAYLAQHKNVLVLTRDHDLSYMDTIPNIKRVGIDHDLFSRRMTGVYHEIE</sequence>
<feature type="transmembrane region" description="Helical" evidence="8">
    <location>
        <begin position="200"/>
        <end position="219"/>
    </location>
</feature>
<dbReference type="Pfam" id="PF13231">
    <property type="entry name" value="PMT_2"/>
    <property type="match status" value="1"/>
</dbReference>
<feature type="transmembrane region" description="Helical" evidence="8">
    <location>
        <begin position="374"/>
        <end position="393"/>
    </location>
</feature>
<dbReference type="RefSeq" id="WP_120272880.1">
    <property type="nucleotide sequence ID" value="NZ_RAPN01000001.1"/>
</dbReference>
<evidence type="ECO:0000259" key="9">
    <source>
        <dbReference type="Pfam" id="PF13231"/>
    </source>
</evidence>
<dbReference type="PANTHER" id="PTHR33908:SF3">
    <property type="entry name" value="UNDECAPRENYL PHOSPHATE-ALPHA-4-AMINO-4-DEOXY-L-ARABINOSE ARABINOSYL TRANSFERASE"/>
    <property type="match status" value="1"/>
</dbReference>
<dbReference type="GO" id="GO:0000030">
    <property type="term" value="F:mannosyltransferase activity"/>
    <property type="evidence" value="ECO:0007669"/>
    <property type="project" value="InterPro"/>
</dbReference>
<dbReference type="InterPro" id="IPR050297">
    <property type="entry name" value="LipidA_mod_glycosyltrf_83"/>
</dbReference>
<keyword evidence="7 8" id="KW-0472">Membrane</keyword>
<keyword evidence="3" id="KW-0328">Glycosyltransferase</keyword>
<feature type="transmembrane region" description="Helical" evidence="8">
    <location>
        <begin position="341"/>
        <end position="362"/>
    </location>
</feature>
<dbReference type="PANTHER" id="PTHR33908">
    <property type="entry name" value="MANNOSYLTRANSFERASE YKCB-RELATED"/>
    <property type="match status" value="1"/>
</dbReference>